<gene>
    <name evidence="5" type="ordered locus">CBUD_0885</name>
</gene>
<dbReference type="GO" id="GO:0043295">
    <property type="term" value="F:glutathione binding"/>
    <property type="evidence" value="ECO:0007669"/>
    <property type="project" value="TreeGrafter"/>
</dbReference>
<dbReference type="SUPFAM" id="SSF47616">
    <property type="entry name" value="GST C-terminal domain-like"/>
    <property type="match status" value="1"/>
</dbReference>
<dbReference type="Gene3D" id="3.40.30.10">
    <property type="entry name" value="Glutaredoxin"/>
    <property type="match status" value="1"/>
</dbReference>
<evidence type="ECO:0000313" key="5">
    <source>
        <dbReference type="EMBL" id="ABS77629.1"/>
    </source>
</evidence>
<dbReference type="AlphaFoldDB" id="A9KFH4"/>
<dbReference type="InterPro" id="IPR036282">
    <property type="entry name" value="Glutathione-S-Trfase_C_sf"/>
</dbReference>
<evidence type="ECO:0000256" key="1">
    <source>
        <dbReference type="ARBA" id="ARBA00012452"/>
    </source>
</evidence>
<organism evidence="5 6">
    <name type="scientific">Coxiella burnetii (strain Dugway 5J108-111)</name>
    <dbReference type="NCBI Taxonomy" id="434922"/>
    <lineage>
        <taxon>Bacteria</taxon>
        <taxon>Pseudomonadati</taxon>
        <taxon>Pseudomonadota</taxon>
        <taxon>Gammaproteobacteria</taxon>
        <taxon>Legionellales</taxon>
        <taxon>Coxiellaceae</taxon>
        <taxon>Coxiella</taxon>
    </lineage>
</organism>
<dbReference type="EC" id="2.5.1.18" evidence="1"/>
<reference evidence="5 6" key="1">
    <citation type="journal article" date="2009" name="Infect. Immun.">
        <title>Comparative genomics reveal extensive transposon-mediated genomic plasticity and diversity among potential effector proteins within the genus Coxiella.</title>
        <authorList>
            <person name="Beare P.A."/>
            <person name="Unsworth N."/>
            <person name="Andoh M."/>
            <person name="Voth D.E."/>
            <person name="Omsland A."/>
            <person name="Gilk S.D."/>
            <person name="Williams K.P."/>
            <person name="Sobral B.W."/>
            <person name="Kupko J.J.III."/>
            <person name="Porcella S.F."/>
            <person name="Samuel J.E."/>
            <person name="Heinzen R.A."/>
        </authorList>
    </citation>
    <scope>NUCLEOTIDE SEQUENCE [LARGE SCALE GENOMIC DNA]</scope>
    <source>
        <strain evidence="5 6">Dugway 5J108-111</strain>
    </source>
</reference>
<dbReference type="CDD" id="cd00299">
    <property type="entry name" value="GST_C_family"/>
    <property type="match status" value="1"/>
</dbReference>
<dbReference type="GO" id="GO:0004364">
    <property type="term" value="F:glutathione transferase activity"/>
    <property type="evidence" value="ECO:0007669"/>
    <property type="project" value="UniProtKB-EC"/>
</dbReference>
<protein>
    <recommendedName>
        <fullName evidence="1">glutathione transferase</fullName>
        <ecNumber evidence="1">2.5.1.18</ecNumber>
    </recommendedName>
</protein>
<dbReference type="InterPro" id="IPR040079">
    <property type="entry name" value="Glutathione_S-Trfase"/>
</dbReference>
<dbReference type="KEGG" id="cbd:CBUD_0885"/>
<dbReference type="EMBL" id="CP000733">
    <property type="protein sequence ID" value="ABS77629.1"/>
    <property type="molecule type" value="Genomic_DNA"/>
</dbReference>
<evidence type="ECO:0000256" key="2">
    <source>
        <dbReference type="ARBA" id="ARBA00022679"/>
    </source>
</evidence>
<evidence type="ECO:0000313" key="6">
    <source>
        <dbReference type="Proteomes" id="UP000008555"/>
    </source>
</evidence>
<dbReference type="Proteomes" id="UP000008555">
    <property type="component" value="Chromosome"/>
</dbReference>
<dbReference type="SFLD" id="SFLDS00019">
    <property type="entry name" value="Glutathione_Transferase_(cytos"/>
    <property type="match status" value="1"/>
</dbReference>
<evidence type="ECO:0000259" key="3">
    <source>
        <dbReference type="PROSITE" id="PS50404"/>
    </source>
</evidence>
<dbReference type="InterPro" id="IPR004045">
    <property type="entry name" value="Glutathione_S-Trfase_N"/>
</dbReference>
<dbReference type="InterPro" id="IPR010987">
    <property type="entry name" value="Glutathione-S-Trfase_C-like"/>
</dbReference>
<dbReference type="PROSITE" id="PS50404">
    <property type="entry name" value="GST_NTER"/>
    <property type="match status" value="1"/>
</dbReference>
<dbReference type="CDD" id="cd00570">
    <property type="entry name" value="GST_N_family"/>
    <property type="match status" value="1"/>
</dbReference>
<proteinExistence type="predicted"/>
<dbReference type="PROSITE" id="PS50405">
    <property type="entry name" value="GST_CTER"/>
    <property type="match status" value="1"/>
</dbReference>
<evidence type="ECO:0000259" key="4">
    <source>
        <dbReference type="PROSITE" id="PS50405"/>
    </source>
</evidence>
<keyword evidence="2 5" id="KW-0808">Transferase</keyword>
<dbReference type="GO" id="GO:0005737">
    <property type="term" value="C:cytoplasm"/>
    <property type="evidence" value="ECO:0007669"/>
    <property type="project" value="TreeGrafter"/>
</dbReference>
<dbReference type="PANTHER" id="PTHR43900">
    <property type="entry name" value="GLUTATHIONE S-TRANSFERASE RHO"/>
    <property type="match status" value="1"/>
</dbReference>
<dbReference type="Pfam" id="PF00043">
    <property type="entry name" value="GST_C"/>
    <property type="match status" value="1"/>
</dbReference>
<dbReference type="SUPFAM" id="SSF52833">
    <property type="entry name" value="Thioredoxin-like"/>
    <property type="match status" value="1"/>
</dbReference>
<name>A9KFH4_COXBN</name>
<dbReference type="HOGENOM" id="CLU_011226_5_3_6"/>
<sequence>MSKETQNKQNFIILWGVSISPYVRKVMVALAEKGIAYEQKEILPKVLLEATGQKVPVEFNQASPLGKIPALQIGDYSLADSAVIAAYLDRKFSTGNQLYPRTPEAYAKARWFEQYSDTVLTDIAYHKIFLERVIKPKVLNQAVDEKRIISATTQELPAVLDYLQNSLSKNLWLAGHEFSMADVAVARQFLALEMTGFEFPKDRWARLHEYFKQIISRASFKGIA</sequence>
<dbReference type="InterPro" id="IPR004046">
    <property type="entry name" value="GST_C"/>
</dbReference>
<dbReference type="SFLD" id="SFLDG00358">
    <property type="entry name" value="Main_(cytGST)"/>
    <property type="match status" value="1"/>
</dbReference>
<dbReference type="RefSeq" id="WP_011996806.1">
    <property type="nucleotide sequence ID" value="NC_009727.1"/>
</dbReference>
<feature type="domain" description="GST C-terminal" evidence="4">
    <location>
        <begin position="102"/>
        <end position="224"/>
    </location>
</feature>
<dbReference type="PANTHER" id="PTHR43900:SF97">
    <property type="entry name" value="GLUTATHIONE TRANSFERASE"/>
    <property type="match status" value="1"/>
</dbReference>
<dbReference type="InterPro" id="IPR036249">
    <property type="entry name" value="Thioredoxin-like_sf"/>
</dbReference>
<dbReference type="Gene3D" id="1.20.1050.10">
    <property type="match status" value="1"/>
</dbReference>
<accession>A9KFH4</accession>
<feature type="domain" description="GST N-terminal" evidence="3">
    <location>
        <begin position="10"/>
        <end position="96"/>
    </location>
</feature>
<dbReference type="Pfam" id="PF13417">
    <property type="entry name" value="GST_N_3"/>
    <property type="match status" value="1"/>
</dbReference>